<feature type="domain" description="CzcB-like barrel-sandwich hybrid" evidence="7">
    <location>
        <begin position="87"/>
        <end position="289"/>
    </location>
</feature>
<evidence type="ECO:0000313" key="10">
    <source>
        <dbReference type="Proteomes" id="UP000618445"/>
    </source>
</evidence>
<keyword evidence="5" id="KW-0732">Signal</keyword>
<feature type="region of interest" description="Disordered" evidence="3">
    <location>
        <begin position="524"/>
        <end position="548"/>
    </location>
</feature>
<evidence type="ECO:0000256" key="1">
    <source>
        <dbReference type="ARBA" id="ARBA00009477"/>
    </source>
</evidence>
<evidence type="ECO:0000256" key="4">
    <source>
        <dbReference type="SAM" id="Phobius"/>
    </source>
</evidence>
<dbReference type="Pfam" id="PF25975">
    <property type="entry name" value="CzcB_C"/>
    <property type="match status" value="1"/>
</dbReference>
<keyword evidence="2" id="KW-0813">Transport</keyword>
<keyword evidence="4" id="KW-1133">Transmembrane helix</keyword>
<evidence type="ECO:0000259" key="6">
    <source>
        <dbReference type="Pfam" id="PF25954"/>
    </source>
</evidence>
<feature type="compositionally biased region" description="Basic and acidic residues" evidence="3">
    <location>
        <begin position="452"/>
        <end position="462"/>
    </location>
</feature>
<keyword evidence="4" id="KW-0812">Transmembrane</keyword>
<feature type="transmembrane region" description="Helical" evidence="4">
    <location>
        <begin position="475"/>
        <end position="499"/>
    </location>
</feature>
<keyword evidence="10" id="KW-1185">Reference proteome</keyword>
<dbReference type="PANTHER" id="PTHR30097">
    <property type="entry name" value="CATION EFFLUX SYSTEM PROTEIN CUSB"/>
    <property type="match status" value="1"/>
</dbReference>
<name>A0ABR8CJ86_9CYAN</name>
<comment type="similarity">
    <text evidence="1">Belongs to the membrane fusion protein (MFP) (TC 8.A.1) family.</text>
</comment>
<dbReference type="Gene3D" id="1.10.287.470">
    <property type="entry name" value="Helix hairpin bin"/>
    <property type="match status" value="1"/>
</dbReference>
<dbReference type="InterPro" id="IPR011053">
    <property type="entry name" value="Single_hybrid_motif"/>
</dbReference>
<dbReference type="PANTHER" id="PTHR30097:SF4">
    <property type="entry name" value="SLR6042 PROTEIN"/>
    <property type="match status" value="1"/>
</dbReference>
<feature type="domain" description="CusB-like beta-barrel" evidence="6">
    <location>
        <begin position="305"/>
        <end position="376"/>
    </location>
</feature>
<dbReference type="Pfam" id="PF25973">
    <property type="entry name" value="BSH_CzcB"/>
    <property type="match status" value="1"/>
</dbReference>
<dbReference type="InterPro" id="IPR058792">
    <property type="entry name" value="Beta-barrel_RND_2"/>
</dbReference>
<dbReference type="EMBL" id="JACJQY010000069">
    <property type="protein sequence ID" value="MBD2319861.1"/>
    <property type="molecule type" value="Genomic_DNA"/>
</dbReference>
<gene>
    <name evidence="9" type="ORF">H6G05_23860</name>
</gene>
<evidence type="ECO:0000259" key="8">
    <source>
        <dbReference type="Pfam" id="PF25975"/>
    </source>
</evidence>
<dbReference type="SUPFAM" id="SSF111369">
    <property type="entry name" value="HlyD-like secretion proteins"/>
    <property type="match status" value="1"/>
</dbReference>
<feature type="domain" description="CzcB-like C-terminal circularly permuted SH3-like" evidence="8">
    <location>
        <begin position="386"/>
        <end position="441"/>
    </location>
</feature>
<dbReference type="InterPro" id="IPR006143">
    <property type="entry name" value="RND_pump_MFP"/>
</dbReference>
<proteinExistence type="inferred from homology"/>
<reference evidence="9 10" key="1">
    <citation type="journal article" date="2020" name="ISME J.">
        <title>Comparative genomics reveals insights into cyanobacterial evolution and habitat adaptation.</title>
        <authorList>
            <person name="Chen M.Y."/>
            <person name="Teng W.K."/>
            <person name="Zhao L."/>
            <person name="Hu C.X."/>
            <person name="Zhou Y.K."/>
            <person name="Han B.P."/>
            <person name="Song L.R."/>
            <person name="Shu W.S."/>
        </authorList>
    </citation>
    <scope>NUCLEOTIDE SEQUENCE [LARGE SCALE GENOMIC DNA]</scope>
    <source>
        <strain evidence="9 10">FACHB-1050</strain>
    </source>
</reference>
<dbReference type="NCBIfam" id="TIGR01730">
    <property type="entry name" value="RND_mfp"/>
    <property type="match status" value="1"/>
</dbReference>
<dbReference type="Gene3D" id="2.40.30.170">
    <property type="match status" value="1"/>
</dbReference>
<dbReference type="InterPro" id="IPR058647">
    <property type="entry name" value="BSH_CzcB-like"/>
</dbReference>
<evidence type="ECO:0000259" key="7">
    <source>
        <dbReference type="Pfam" id="PF25973"/>
    </source>
</evidence>
<dbReference type="PRINTS" id="PR01490">
    <property type="entry name" value="RTXTOXIND"/>
</dbReference>
<evidence type="ECO:0000313" key="9">
    <source>
        <dbReference type="EMBL" id="MBD2319861.1"/>
    </source>
</evidence>
<dbReference type="Gene3D" id="2.40.50.100">
    <property type="match status" value="1"/>
</dbReference>
<comment type="caution">
    <text evidence="9">The sequence shown here is derived from an EMBL/GenBank/DDBJ whole genome shotgun (WGS) entry which is preliminary data.</text>
</comment>
<organism evidence="9 10">
    <name type="scientific">Phormidium tenue FACHB-1050</name>
    <dbReference type="NCBI Taxonomy" id="2692857"/>
    <lineage>
        <taxon>Bacteria</taxon>
        <taxon>Bacillati</taxon>
        <taxon>Cyanobacteriota</taxon>
        <taxon>Cyanophyceae</taxon>
        <taxon>Oscillatoriophycideae</taxon>
        <taxon>Oscillatoriales</taxon>
        <taxon>Oscillatoriaceae</taxon>
        <taxon>Phormidium</taxon>
    </lineage>
</organism>
<feature type="region of interest" description="Disordered" evidence="3">
    <location>
        <begin position="451"/>
        <end position="471"/>
    </location>
</feature>
<dbReference type="Gene3D" id="2.40.420.20">
    <property type="match status" value="1"/>
</dbReference>
<feature type="chain" id="PRO_5047091736" evidence="5">
    <location>
        <begin position="30"/>
        <end position="548"/>
    </location>
</feature>
<keyword evidence="4" id="KW-0472">Membrane</keyword>
<evidence type="ECO:0000256" key="2">
    <source>
        <dbReference type="ARBA" id="ARBA00022448"/>
    </source>
</evidence>
<dbReference type="Proteomes" id="UP000618445">
    <property type="component" value="Unassembled WGS sequence"/>
</dbReference>
<evidence type="ECO:0000256" key="5">
    <source>
        <dbReference type="SAM" id="SignalP"/>
    </source>
</evidence>
<sequence length="548" mass="58720">MRLATRLRVPIFKVILSLILLSNPAIALAHAGHGDEFKGANTTPMTGIPIEDEVAKSLGIKVETVKLQPLKFGIQTTGQIETLPNQQVKVTTPIKGTIVNLLVEPGTLVQAGQPVAILSSPELADLRVSALEKKADASGNVLTSESNLRLAQQNLERQKLVVEAAIRQAQTELNLDKERYERDKELLETGAIARRQLQESEAKFAAARASLAKAESRLPLLEAQSQLEKAEADVQVSSVKVDLSTAAYSARLNQLEASANSNGTITIAAPISGVISDREATVGESVEEAGKPLMTIVNDERVLASANIYEKDISKIRIGQPVQVKIAGQPSNTAFQGKVTTIGSAVEGQTRVVAVKAEIGNVKGQLKAGMFTNIEILTDNVSVSTLAIPAAAVVEANGKQIVFVQNGKSYQPVDVVLGKTSGELVEVTSGLFEGDRIVTQRTNQLYAQSLRGDNKSNHDHGDNNSASVSNPQSSIPWWVALPVGGVIMAGTFGAGMLWADRRKRKGFALMSNGYLPQKSLNDLSLTDYEPHQPTTQIPKSDNHPHQSH</sequence>
<feature type="signal peptide" evidence="5">
    <location>
        <begin position="1"/>
        <end position="29"/>
    </location>
</feature>
<dbReference type="RefSeq" id="WP_190582294.1">
    <property type="nucleotide sequence ID" value="NZ_CAWPQU010000066.1"/>
</dbReference>
<accession>A0ABR8CJ86</accession>
<evidence type="ECO:0000256" key="3">
    <source>
        <dbReference type="SAM" id="MobiDB-lite"/>
    </source>
</evidence>
<dbReference type="InterPro" id="IPR058649">
    <property type="entry name" value="CzcB_C"/>
</dbReference>
<dbReference type="InterPro" id="IPR051909">
    <property type="entry name" value="MFP_Cation_Efflux"/>
</dbReference>
<dbReference type="SUPFAM" id="SSF51230">
    <property type="entry name" value="Single hybrid motif"/>
    <property type="match status" value="1"/>
</dbReference>
<protein>
    <submittedName>
        <fullName evidence="9">Efflux RND transporter periplasmic adaptor subunit</fullName>
    </submittedName>
</protein>
<dbReference type="Pfam" id="PF25954">
    <property type="entry name" value="Beta-barrel_RND_2"/>
    <property type="match status" value="1"/>
</dbReference>